<sequence length="187" mass="19649">MNGDSYQARATPVTQTAGEVAIFLPREVNGMIAVIATGTGKAIVTVTVIAIATASGDDQDLLTTAAVTEEGMATSMPILQAATIATGNERTVTLDVIVEEIVEIVEIVEIAEIVGTAENENGTVIEAHLAETLVAMMKRGLADETVTASMTVVEVAEIEETTAAVFPGRSLDEARRLPRNRANQLQI</sequence>
<comment type="caution">
    <text evidence="1">The sequence shown here is derived from an EMBL/GenBank/DDBJ whole genome shotgun (WGS) entry which is preliminary data.</text>
</comment>
<organism evidence="1 2">
    <name type="scientific">Moelleriella libera RCEF 2490</name>
    <dbReference type="NCBI Taxonomy" id="1081109"/>
    <lineage>
        <taxon>Eukaryota</taxon>
        <taxon>Fungi</taxon>
        <taxon>Dikarya</taxon>
        <taxon>Ascomycota</taxon>
        <taxon>Pezizomycotina</taxon>
        <taxon>Sordariomycetes</taxon>
        <taxon>Hypocreomycetidae</taxon>
        <taxon>Hypocreales</taxon>
        <taxon>Clavicipitaceae</taxon>
        <taxon>Moelleriella</taxon>
    </lineage>
</organism>
<name>A0A166UP31_9HYPO</name>
<dbReference type="AlphaFoldDB" id="A0A166UP31"/>
<reference evidence="1 2" key="1">
    <citation type="journal article" date="2016" name="Genome Biol. Evol.">
        <title>Divergent and convergent evolution of fungal pathogenicity.</title>
        <authorList>
            <person name="Shang Y."/>
            <person name="Xiao G."/>
            <person name="Zheng P."/>
            <person name="Cen K."/>
            <person name="Zhan S."/>
            <person name="Wang C."/>
        </authorList>
    </citation>
    <scope>NUCLEOTIDE SEQUENCE [LARGE SCALE GENOMIC DNA]</scope>
    <source>
        <strain evidence="1 2">RCEF 2490</strain>
    </source>
</reference>
<keyword evidence="2" id="KW-1185">Reference proteome</keyword>
<evidence type="ECO:0000313" key="2">
    <source>
        <dbReference type="Proteomes" id="UP000078544"/>
    </source>
</evidence>
<protein>
    <submittedName>
        <fullName evidence="1">Uncharacterized protein</fullName>
    </submittedName>
</protein>
<dbReference type="EMBL" id="AZGY01000001">
    <property type="protein sequence ID" value="OAA32773.1"/>
    <property type="molecule type" value="Genomic_DNA"/>
</dbReference>
<proteinExistence type="predicted"/>
<accession>A0A166UP31</accession>
<dbReference type="Proteomes" id="UP000078544">
    <property type="component" value="Unassembled WGS sequence"/>
</dbReference>
<gene>
    <name evidence="1" type="ORF">AAL_00238</name>
</gene>
<evidence type="ECO:0000313" key="1">
    <source>
        <dbReference type="EMBL" id="OAA32773.1"/>
    </source>
</evidence>